<dbReference type="InterPro" id="IPR001075">
    <property type="entry name" value="NIF_FeS_clus_asmbl_NifU_C"/>
</dbReference>
<feature type="domain" description="NIF system FeS cluster assembly NifU C-terminal" evidence="6">
    <location>
        <begin position="111"/>
        <end position="178"/>
    </location>
</feature>
<dbReference type="GO" id="GO:0005506">
    <property type="term" value="F:iron ion binding"/>
    <property type="evidence" value="ECO:0007669"/>
    <property type="project" value="InterPro"/>
</dbReference>
<evidence type="ECO:0000313" key="9">
    <source>
        <dbReference type="Proteomes" id="UP000095697"/>
    </source>
</evidence>
<keyword evidence="4 5" id="KW-0411">Iron-sulfur</keyword>
<evidence type="ECO:0000256" key="5">
    <source>
        <dbReference type="HAMAP-Rule" id="MF_01637"/>
    </source>
</evidence>
<dbReference type="AlphaFoldDB" id="A0A143WRD4"/>
<feature type="binding site" evidence="5">
    <location>
        <position position="152"/>
    </location>
    <ligand>
        <name>[4Fe-4S] cluster</name>
        <dbReference type="ChEBI" id="CHEBI:49883"/>
    </ligand>
</feature>
<dbReference type="PATRIC" id="fig|1778264.3.peg.290"/>
<dbReference type="Pfam" id="PF01106">
    <property type="entry name" value="NifU"/>
    <property type="match status" value="1"/>
</dbReference>
<dbReference type="SUPFAM" id="SSF89360">
    <property type="entry name" value="HesB-like domain"/>
    <property type="match status" value="1"/>
</dbReference>
<dbReference type="SUPFAM" id="SSF117916">
    <property type="entry name" value="Fe-S cluster assembly (FSCA) domain-like"/>
    <property type="match status" value="1"/>
</dbReference>
<dbReference type="STRING" id="1778264.PMARG_ME00329"/>
<reference evidence="9" key="1">
    <citation type="submission" date="2016-01" db="EMBL/GenBank/DDBJ databases">
        <authorList>
            <person name="Husnik F."/>
        </authorList>
    </citation>
    <scope>NUCLEOTIDE SEQUENCE [LARGE SCALE GENOMIC DNA]</scope>
</reference>
<keyword evidence="3 5" id="KW-0408">Iron</keyword>
<dbReference type="GO" id="GO:0051604">
    <property type="term" value="P:protein maturation"/>
    <property type="evidence" value="ECO:0007669"/>
    <property type="project" value="UniProtKB-UniRule"/>
</dbReference>
<organism evidence="8 9">
    <name type="scientific">Candidatus Mikella endobia</name>
    <dbReference type="NCBI Taxonomy" id="1778264"/>
    <lineage>
        <taxon>Bacteria</taxon>
        <taxon>Pseudomonadati</taxon>
        <taxon>Pseudomonadota</taxon>
        <taxon>Gammaproteobacteria</taxon>
        <taxon>Enterobacterales</taxon>
        <taxon>Enterobacteriaceae</taxon>
        <taxon>Candidatus Mikella</taxon>
    </lineage>
</organism>
<keyword evidence="2 5" id="KW-0479">Metal-binding</keyword>
<feature type="domain" description="Core" evidence="7">
    <location>
        <begin position="2"/>
        <end position="97"/>
    </location>
</feature>
<evidence type="ECO:0000256" key="4">
    <source>
        <dbReference type="ARBA" id="ARBA00023014"/>
    </source>
</evidence>
<evidence type="ECO:0000256" key="3">
    <source>
        <dbReference type="ARBA" id="ARBA00023004"/>
    </source>
</evidence>
<dbReference type="Proteomes" id="UP000095697">
    <property type="component" value="Chromosome I"/>
</dbReference>
<gene>
    <name evidence="5 8" type="primary">nfuA</name>
    <name evidence="8" type="ORF">PMARG_ME00329</name>
</gene>
<dbReference type="InterPro" id="IPR035903">
    <property type="entry name" value="HesB-like_dom_sf"/>
</dbReference>
<evidence type="ECO:0000256" key="2">
    <source>
        <dbReference type="ARBA" id="ARBA00022723"/>
    </source>
</evidence>
<comment type="subunit">
    <text evidence="5">Homodimer.</text>
</comment>
<evidence type="ECO:0000313" key="8">
    <source>
        <dbReference type="EMBL" id="CUX96097.1"/>
    </source>
</evidence>
<evidence type="ECO:0000256" key="1">
    <source>
        <dbReference type="ARBA" id="ARBA00022485"/>
    </source>
</evidence>
<dbReference type="Pfam" id="PF01521">
    <property type="entry name" value="Fe-S_biosyn"/>
    <property type="match status" value="1"/>
</dbReference>
<comment type="cofactor">
    <cofactor evidence="5">
        <name>[4Fe-4S] cluster</name>
        <dbReference type="ChEBI" id="CHEBI:49883"/>
    </cofactor>
    <text evidence="5">Binds 1 [4Fe-4S] cluster per subunit. The cluster is presumably bound at the interface of two monomers.</text>
</comment>
<dbReference type="OrthoDB" id="9785450at2"/>
<dbReference type="RefSeq" id="WP_067569631.1">
    <property type="nucleotide sequence ID" value="NZ_LN999831.1"/>
</dbReference>
<dbReference type="HAMAP" id="MF_01637">
    <property type="entry name" value="Fe_S_biogen_NfuA"/>
    <property type="match status" value="1"/>
</dbReference>
<proteinExistence type="inferred from homology"/>
<comment type="similarity">
    <text evidence="5">Belongs to the NfuA family.</text>
</comment>
<evidence type="ECO:0000259" key="7">
    <source>
        <dbReference type="Pfam" id="PF01521"/>
    </source>
</evidence>
<feature type="binding site" evidence="5">
    <location>
        <position position="149"/>
    </location>
    <ligand>
        <name>[4Fe-4S] cluster</name>
        <dbReference type="ChEBI" id="CHEBI:49883"/>
    </ligand>
</feature>
<dbReference type="GO" id="GO:0016226">
    <property type="term" value="P:iron-sulfur cluster assembly"/>
    <property type="evidence" value="ECO:0007669"/>
    <property type="project" value="UniProtKB-UniRule"/>
</dbReference>
<sequence length="191" mass="21649">MIFITDTAQKYFAKLLINKKFGSQIRVFVVNPGTPNAKCGVSYCSPDTIKKTDKKIKFDKIEIYVDKISKSYLQDAEIDLLIDKLGFQLIFKAPNAKIPQLSNEATLFDRVEYMLQSQINPLLANHGGHVKLIKITDNMLAILQFKGRCNGCSMVNYTLTEGIEKKILKKFPELKGVIDATKSQIENNYYS</sequence>
<dbReference type="InterPro" id="IPR000361">
    <property type="entry name" value="ATAP_core_dom"/>
</dbReference>
<evidence type="ECO:0000259" key="6">
    <source>
        <dbReference type="Pfam" id="PF01106"/>
    </source>
</evidence>
<protein>
    <recommendedName>
        <fullName evidence="5">Fe/S biogenesis protein NfuA</fullName>
    </recommendedName>
</protein>
<dbReference type="Gene3D" id="3.30.300.130">
    <property type="entry name" value="Fe-S cluster assembly (FSCA)"/>
    <property type="match status" value="1"/>
</dbReference>
<dbReference type="KEGG" id="cmik:PMARG_ME00329"/>
<keyword evidence="1 5" id="KW-0004">4Fe-4S</keyword>
<dbReference type="InterPro" id="IPR034904">
    <property type="entry name" value="FSCA_dom_sf"/>
</dbReference>
<comment type="function">
    <text evidence="5">Involved in iron-sulfur cluster biogenesis. Binds a 4Fe-4S cluster, can transfer this cluster to apoproteins, and thereby intervenes in the maturation of Fe/S proteins. Could also act as a scaffold/chaperone for damaged Fe/S proteins.</text>
</comment>
<name>A0A143WRD4_9ENTR</name>
<dbReference type="GO" id="GO:0051539">
    <property type="term" value="F:4 iron, 4 sulfur cluster binding"/>
    <property type="evidence" value="ECO:0007669"/>
    <property type="project" value="UniProtKB-UniRule"/>
</dbReference>
<dbReference type="InterPro" id="IPR017726">
    <property type="entry name" value="Fe/S_biogenesis_protein_NfuA"/>
</dbReference>
<keyword evidence="9" id="KW-1185">Reference proteome</keyword>
<dbReference type="Gene3D" id="2.60.300.12">
    <property type="entry name" value="HesB-like domain"/>
    <property type="match status" value="1"/>
</dbReference>
<dbReference type="EMBL" id="LN999831">
    <property type="protein sequence ID" value="CUX96097.1"/>
    <property type="molecule type" value="Genomic_DNA"/>
</dbReference>
<accession>A0A143WRD4</accession>